<dbReference type="PROSITE" id="PS50206">
    <property type="entry name" value="RHODANESE_3"/>
    <property type="match status" value="1"/>
</dbReference>
<dbReference type="InterPro" id="IPR036873">
    <property type="entry name" value="Rhodanese-like_dom_sf"/>
</dbReference>
<dbReference type="InterPro" id="IPR036866">
    <property type="entry name" value="RibonucZ/Hydroxyglut_hydro"/>
</dbReference>
<comment type="function">
    <text evidence="2">Counteracts the endogenous Pycsar antiviral defense system. Phosphodiesterase that enables metal-dependent hydrolysis of host cyclic nucleotide Pycsar defense signals such as cCMP and cUMP.</text>
</comment>
<dbReference type="PANTHER" id="PTHR43084:SF7">
    <property type="entry name" value="BETA-LACTAMASE DOMAIN PROTEIN"/>
    <property type="match status" value="1"/>
</dbReference>
<dbReference type="InterPro" id="IPR044528">
    <property type="entry name" value="POD-like_MBL-fold"/>
</dbReference>
<dbReference type="Pfam" id="PF00753">
    <property type="entry name" value="Lactamase_B"/>
    <property type="match status" value="1"/>
</dbReference>
<sequence length="385" mass="42981">MSDKAKQKALTKMTPHELTQIITGHEELFILDVRNETEFSDWKIEGENIEIINIPYFDLLDGVDPALDRIPDNKRLLVVCAKEGSSEFIGEQIVEAGRENVYFLQGGMKLWSEHLEPVKIGDLKSGGEIYQFVRIGKGCLSYMVLSGKEAVVIDSARMIQPYIDFAHEKGVEIKHVLDTHLHADHISGGRDLSKATGASYWLPPKDADEVTYPYHKLEENGDLSIGESKVNIHPIYTPGHTIGSTSFLVDDQYLLTGDILFVASIGRPDLAGKAEDWVGDLRNSLYELYGSLPEQLIVLPAHFGKVTELDQQGSVSAKLGDLFSHNPGLNISDESEFRKTVTENLPPQPNAYQEIRQTNMGKIAPDEEQQREMEIGPNRCAVHDK</sequence>
<protein>
    <submittedName>
        <fullName evidence="5">MBL fold metallo-hydrolase</fullName>
    </submittedName>
</protein>
<evidence type="ECO:0000313" key="5">
    <source>
        <dbReference type="EMBL" id="MED5019491.1"/>
    </source>
</evidence>
<accession>A0ABU6PX80</accession>
<dbReference type="SUPFAM" id="SSF56281">
    <property type="entry name" value="Metallo-hydrolase/oxidoreductase"/>
    <property type="match status" value="1"/>
</dbReference>
<comment type="caution">
    <text evidence="5">The sequence shown here is derived from an EMBL/GenBank/DDBJ whole genome shotgun (WGS) entry which is preliminary data.</text>
</comment>
<dbReference type="SMART" id="SM00450">
    <property type="entry name" value="RHOD"/>
    <property type="match status" value="1"/>
</dbReference>
<evidence type="ECO:0000256" key="1">
    <source>
        <dbReference type="ARBA" id="ARBA00034221"/>
    </source>
</evidence>
<dbReference type="Gene3D" id="3.40.250.10">
    <property type="entry name" value="Rhodanese-like domain"/>
    <property type="match status" value="1"/>
</dbReference>
<evidence type="ECO:0000256" key="3">
    <source>
        <dbReference type="ARBA" id="ARBA00048505"/>
    </source>
</evidence>
<evidence type="ECO:0000256" key="2">
    <source>
        <dbReference type="ARBA" id="ARBA00034301"/>
    </source>
</evidence>
<dbReference type="Pfam" id="PF00581">
    <property type="entry name" value="Rhodanese"/>
    <property type="match status" value="1"/>
</dbReference>
<dbReference type="SMART" id="SM00849">
    <property type="entry name" value="Lactamase_B"/>
    <property type="match status" value="1"/>
</dbReference>
<evidence type="ECO:0000259" key="4">
    <source>
        <dbReference type="PROSITE" id="PS50206"/>
    </source>
</evidence>
<dbReference type="EMBL" id="JARTLD010000049">
    <property type="protein sequence ID" value="MED5019491.1"/>
    <property type="molecule type" value="Genomic_DNA"/>
</dbReference>
<dbReference type="InterPro" id="IPR001279">
    <property type="entry name" value="Metallo-B-lactamas"/>
</dbReference>
<reference evidence="5 6" key="1">
    <citation type="submission" date="2023-03" db="EMBL/GenBank/DDBJ databases">
        <title>Bacillus Genome Sequencing.</title>
        <authorList>
            <person name="Dunlap C."/>
        </authorList>
    </citation>
    <scope>NUCLEOTIDE SEQUENCE [LARGE SCALE GENOMIC DNA]</scope>
    <source>
        <strain evidence="5 6">NRS-52</strain>
    </source>
</reference>
<dbReference type="Gene3D" id="3.60.15.10">
    <property type="entry name" value="Ribonuclease Z/Hydroxyacylglutathione hydrolase-like"/>
    <property type="match status" value="1"/>
</dbReference>
<dbReference type="SUPFAM" id="SSF52821">
    <property type="entry name" value="Rhodanese/Cell cycle control phosphatase"/>
    <property type="match status" value="1"/>
</dbReference>
<keyword evidence="6" id="KW-1185">Reference proteome</keyword>
<gene>
    <name evidence="5" type="ORF">P9847_19490</name>
</gene>
<dbReference type="InterPro" id="IPR001763">
    <property type="entry name" value="Rhodanese-like_dom"/>
</dbReference>
<dbReference type="PANTHER" id="PTHR43084">
    <property type="entry name" value="PERSULFIDE DIOXYGENASE ETHE1"/>
    <property type="match status" value="1"/>
</dbReference>
<dbReference type="InterPro" id="IPR051682">
    <property type="entry name" value="Mito_Persulfide_Diox"/>
</dbReference>
<proteinExistence type="predicted"/>
<feature type="domain" description="Rhodanese" evidence="4">
    <location>
        <begin position="24"/>
        <end position="120"/>
    </location>
</feature>
<dbReference type="CDD" id="cd07724">
    <property type="entry name" value="POD-like_MBL-fold"/>
    <property type="match status" value="1"/>
</dbReference>
<comment type="catalytic activity">
    <reaction evidence="1">
        <text>3',5'-cyclic CMP + H2O = CMP + H(+)</text>
        <dbReference type="Rhea" id="RHEA:72675"/>
        <dbReference type="ChEBI" id="CHEBI:15377"/>
        <dbReference type="ChEBI" id="CHEBI:15378"/>
        <dbReference type="ChEBI" id="CHEBI:58003"/>
        <dbReference type="ChEBI" id="CHEBI:60377"/>
    </reaction>
    <physiologicalReaction direction="left-to-right" evidence="1">
        <dbReference type="Rhea" id="RHEA:72676"/>
    </physiologicalReaction>
</comment>
<organism evidence="5 6">
    <name type="scientific">Paenibacillus chibensis</name>
    <dbReference type="NCBI Taxonomy" id="59846"/>
    <lineage>
        <taxon>Bacteria</taxon>
        <taxon>Bacillati</taxon>
        <taxon>Bacillota</taxon>
        <taxon>Bacilli</taxon>
        <taxon>Bacillales</taxon>
        <taxon>Paenibacillaceae</taxon>
        <taxon>Paenibacillus</taxon>
    </lineage>
</organism>
<dbReference type="RefSeq" id="WP_328280514.1">
    <property type="nucleotide sequence ID" value="NZ_JARTLD010000049.1"/>
</dbReference>
<evidence type="ECO:0000313" key="6">
    <source>
        <dbReference type="Proteomes" id="UP001343257"/>
    </source>
</evidence>
<dbReference type="Proteomes" id="UP001343257">
    <property type="component" value="Unassembled WGS sequence"/>
</dbReference>
<comment type="catalytic activity">
    <reaction evidence="3">
        <text>3',5'-cyclic UMP + H2O = UMP + H(+)</text>
        <dbReference type="Rhea" id="RHEA:70575"/>
        <dbReference type="ChEBI" id="CHEBI:15377"/>
        <dbReference type="ChEBI" id="CHEBI:15378"/>
        <dbReference type="ChEBI" id="CHEBI:57865"/>
        <dbReference type="ChEBI" id="CHEBI:184387"/>
    </reaction>
    <physiologicalReaction direction="left-to-right" evidence="3">
        <dbReference type="Rhea" id="RHEA:70576"/>
    </physiologicalReaction>
</comment>
<name>A0ABU6PX80_9BACL</name>